<feature type="compositionally biased region" description="Polar residues" evidence="2">
    <location>
        <begin position="24"/>
        <end position="58"/>
    </location>
</feature>
<dbReference type="RefSeq" id="XP_018334409.1">
    <property type="nucleotide sequence ID" value="XM_018478907.2"/>
</dbReference>
<reference evidence="5 6" key="1">
    <citation type="submission" date="2025-04" db="UniProtKB">
        <authorList>
            <consortium name="RefSeq"/>
        </authorList>
    </citation>
    <scope>IDENTIFICATION</scope>
    <source>
        <tissue evidence="5 6">Entire body</tissue>
    </source>
</reference>
<dbReference type="STRING" id="224129.A0A1W4XPJ7"/>
<dbReference type="PANTHER" id="PTHR21538:SF23">
    <property type="entry name" value="ANILLIN"/>
    <property type="match status" value="1"/>
</dbReference>
<evidence type="ECO:0000256" key="2">
    <source>
        <dbReference type="SAM" id="MobiDB-lite"/>
    </source>
</evidence>
<dbReference type="SMART" id="SM00233">
    <property type="entry name" value="PH"/>
    <property type="match status" value="1"/>
</dbReference>
<keyword evidence="4" id="KW-1185">Reference proteome</keyword>
<dbReference type="GeneID" id="108743360"/>
<dbReference type="InterPro" id="IPR012966">
    <property type="entry name" value="AHD"/>
</dbReference>
<dbReference type="OrthoDB" id="5915976at2759"/>
<gene>
    <name evidence="5 6" type="primary">LOC108743360</name>
</gene>
<evidence type="ECO:0000259" key="3">
    <source>
        <dbReference type="PROSITE" id="PS50003"/>
    </source>
</evidence>
<dbReference type="InterPro" id="IPR011993">
    <property type="entry name" value="PH-like_dom_sf"/>
</dbReference>
<feature type="region of interest" description="Disordered" evidence="2">
    <location>
        <begin position="301"/>
        <end position="330"/>
    </location>
</feature>
<evidence type="ECO:0000313" key="4">
    <source>
        <dbReference type="Proteomes" id="UP000192223"/>
    </source>
</evidence>
<dbReference type="RefSeq" id="XP_018334408.1">
    <property type="nucleotide sequence ID" value="XM_018478906.2"/>
</dbReference>
<dbReference type="GO" id="GO:0000915">
    <property type="term" value="P:actomyosin contractile ring assembly"/>
    <property type="evidence" value="ECO:0007669"/>
    <property type="project" value="TreeGrafter"/>
</dbReference>
<protein>
    <submittedName>
        <fullName evidence="5 6">Anillin-like</fullName>
    </submittedName>
</protein>
<feature type="domain" description="PH" evidence="3">
    <location>
        <begin position="380"/>
        <end position="504"/>
    </location>
</feature>
<dbReference type="PANTHER" id="PTHR21538">
    <property type="entry name" value="ANILLIN/RHOTEKIN RTKN"/>
    <property type="match status" value="1"/>
</dbReference>
<sequence>MDDGYLDEAVSYDKSGPTPPKQGRSLSPRPNGSIAQPSNSFNYKSYSPKITTQNSSSINENMPTHVVDGDNVLPLTHTISFYRRQQPQTTVTPVRQVIRQPSLEEQPEAEALEEGVDKKIQALLDEVSKQQTVISQTSQALNLCYSTLEFTGSTEQVEAEKVLLLATHRRQAALHEIQRLKVEGTLRPKSTRTAGFHVEKGTLTISNVVLPLKREYARALAAAGGKGHHVICLVKCDEQVVSTQLVSTVAGSLKNLELELNIPGTIVLENVRGDFTVTFEVYCLQAQEEILPHEVKYHIHKKQGKVTPKKPKAENRMIKPPKESPAGPQAVRSPTFALIGYVVLSIQATKKKQWTLNKTPSMSPLEGTVQMTINYKPQITVKHKGFLTMFEDVSGFGAWHRRWCMLEKGVLVYWKYPDDEKKKEPINSIDLNYCATEKVGPVSREICARLNTFLIEIERDAQPQDKESLVTIRKGKKTIIRHLLSADTKEERIEWCDAFNKALAALRLSK</sequence>
<dbReference type="SUPFAM" id="SSF50729">
    <property type="entry name" value="PH domain-like"/>
    <property type="match status" value="1"/>
</dbReference>
<name>A0A1W4XPJ7_AGRPL</name>
<dbReference type="PROSITE" id="PS50003">
    <property type="entry name" value="PH_DOMAIN"/>
    <property type="match status" value="1"/>
</dbReference>
<dbReference type="GO" id="GO:0031106">
    <property type="term" value="P:septin ring organization"/>
    <property type="evidence" value="ECO:0007669"/>
    <property type="project" value="TreeGrafter"/>
</dbReference>
<dbReference type="InterPro" id="IPR001849">
    <property type="entry name" value="PH_domain"/>
</dbReference>
<dbReference type="Proteomes" id="UP000192223">
    <property type="component" value="Unplaced"/>
</dbReference>
<evidence type="ECO:0000313" key="6">
    <source>
        <dbReference type="RefSeq" id="XP_018334409.1"/>
    </source>
</evidence>
<dbReference type="GO" id="GO:0000281">
    <property type="term" value="P:mitotic cytokinesis"/>
    <property type="evidence" value="ECO:0007669"/>
    <property type="project" value="TreeGrafter"/>
</dbReference>
<dbReference type="Pfam" id="PF08174">
    <property type="entry name" value="Anillin"/>
    <property type="match status" value="1"/>
</dbReference>
<dbReference type="Gene3D" id="2.30.29.30">
    <property type="entry name" value="Pleckstrin-homology domain (PH domain)/Phosphotyrosine-binding domain (PTB)"/>
    <property type="match status" value="1"/>
</dbReference>
<proteinExistence type="predicted"/>
<dbReference type="KEGG" id="apln:108743360"/>
<feature type="compositionally biased region" description="Basic residues" evidence="2">
    <location>
        <begin position="301"/>
        <end position="310"/>
    </location>
</feature>
<dbReference type="GO" id="GO:0005826">
    <property type="term" value="C:actomyosin contractile ring"/>
    <property type="evidence" value="ECO:0007669"/>
    <property type="project" value="TreeGrafter"/>
</dbReference>
<keyword evidence="1" id="KW-0175">Coiled coil</keyword>
<evidence type="ECO:0000313" key="5">
    <source>
        <dbReference type="RefSeq" id="XP_018334408.1"/>
    </source>
</evidence>
<organism evidence="4 5">
    <name type="scientific">Agrilus planipennis</name>
    <name type="common">Emerald ash borer</name>
    <name type="synonym">Agrilus marcopoli</name>
    <dbReference type="NCBI Taxonomy" id="224129"/>
    <lineage>
        <taxon>Eukaryota</taxon>
        <taxon>Metazoa</taxon>
        <taxon>Ecdysozoa</taxon>
        <taxon>Arthropoda</taxon>
        <taxon>Hexapoda</taxon>
        <taxon>Insecta</taxon>
        <taxon>Pterygota</taxon>
        <taxon>Neoptera</taxon>
        <taxon>Endopterygota</taxon>
        <taxon>Coleoptera</taxon>
        <taxon>Polyphaga</taxon>
        <taxon>Elateriformia</taxon>
        <taxon>Buprestoidea</taxon>
        <taxon>Buprestidae</taxon>
        <taxon>Agrilinae</taxon>
        <taxon>Agrilus</taxon>
    </lineage>
</organism>
<dbReference type="CDD" id="cd01263">
    <property type="entry name" value="PH_anillin"/>
    <property type="match status" value="1"/>
</dbReference>
<dbReference type="FunFam" id="2.30.29.30:FF:000111">
    <property type="entry name" value="anillin isoform X1"/>
    <property type="match status" value="1"/>
</dbReference>
<evidence type="ECO:0000256" key="1">
    <source>
        <dbReference type="ARBA" id="ARBA00023054"/>
    </source>
</evidence>
<feature type="compositionally biased region" description="Basic and acidic residues" evidence="2">
    <location>
        <begin position="311"/>
        <end position="322"/>
    </location>
</feature>
<dbReference type="Pfam" id="PF00169">
    <property type="entry name" value="PH"/>
    <property type="match status" value="1"/>
</dbReference>
<dbReference type="InterPro" id="IPR037840">
    <property type="entry name" value="PH_Anillin"/>
</dbReference>
<dbReference type="AlphaFoldDB" id="A0A1W4XPJ7"/>
<feature type="region of interest" description="Disordered" evidence="2">
    <location>
        <begin position="1"/>
        <end position="58"/>
    </location>
</feature>
<accession>A0A1W4XPJ7</accession>
<dbReference type="InterPro" id="IPR051364">
    <property type="entry name" value="Cytokinesis/Rho-signaling"/>
</dbReference>